<dbReference type="InterPro" id="IPR037066">
    <property type="entry name" value="Plug_dom_sf"/>
</dbReference>
<dbReference type="Pfam" id="PF00593">
    <property type="entry name" value="TonB_dep_Rec_b-barrel"/>
    <property type="match status" value="1"/>
</dbReference>
<evidence type="ECO:0000256" key="10">
    <source>
        <dbReference type="ARBA" id="ARBA00023170"/>
    </source>
</evidence>
<keyword evidence="3 12" id="KW-0813">Transport</keyword>
<keyword evidence="7" id="KW-0408">Iron</keyword>
<evidence type="ECO:0000256" key="7">
    <source>
        <dbReference type="ARBA" id="ARBA00023004"/>
    </source>
</evidence>
<evidence type="ECO:0000256" key="13">
    <source>
        <dbReference type="RuleBase" id="RU003357"/>
    </source>
</evidence>
<keyword evidence="10 16" id="KW-0675">Receptor</keyword>
<dbReference type="Proteomes" id="UP000013232">
    <property type="component" value="Unassembled WGS sequence"/>
</dbReference>
<dbReference type="OrthoDB" id="174652at2"/>
<keyword evidence="6 12" id="KW-0812">Transmembrane</keyword>
<dbReference type="AlphaFoldDB" id="N6YFW1"/>
<dbReference type="SUPFAM" id="SSF56935">
    <property type="entry name" value="Porins"/>
    <property type="match status" value="1"/>
</dbReference>
<evidence type="ECO:0000256" key="2">
    <source>
        <dbReference type="ARBA" id="ARBA00009810"/>
    </source>
</evidence>
<dbReference type="Gene3D" id="2.170.130.10">
    <property type="entry name" value="TonB-dependent receptor, plug domain"/>
    <property type="match status" value="1"/>
</dbReference>
<evidence type="ECO:0000256" key="6">
    <source>
        <dbReference type="ARBA" id="ARBA00022692"/>
    </source>
</evidence>
<dbReference type="EMBL" id="AMXE01000003">
    <property type="protein sequence ID" value="ENO90375.1"/>
    <property type="molecule type" value="Genomic_DNA"/>
</dbReference>
<dbReference type="InterPro" id="IPR039426">
    <property type="entry name" value="TonB-dep_rcpt-like"/>
</dbReference>
<organism evidence="16 17">
    <name type="scientific">Thauera linaloolentis (strain DSM 12138 / JCM 21573 / CCUG 41526 / CIP 105981 / IAM 15112 / NBRC 102519 / 47Lol)</name>
    <dbReference type="NCBI Taxonomy" id="1123367"/>
    <lineage>
        <taxon>Bacteria</taxon>
        <taxon>Pseudomonadati</taxon>
        <taxon>Pseudomonadota</taxon>
        <taxon>Betaproteobacteria</taxon>
        <taxon>Rhodocyclales</taxon>
        <taxon>Zoogloeaceae</taxon>
        <taxon>Thauera</taxon>
    </lineage>
</organism>
<dbReference type="RefSeq" id="WP_004332994.1">
    <property type="nucleotide sequence ID" value="NZ_AMXE01000003.1"/>
</dbReference>
<evidence type="ECO:0000256" key="8">
    <source>
        <dbReference type="ARBA" id="ARBA00023077"/>
    </source>
</evidence>
<keyword evidence="4 12" id="KW-1134">Transmembrane beta strand</keyword>
<keyword evidence="11 12" id="KW-0998">Cell outer membrane</keyword>
<comment type="similarity">
    <text evidence="2 12 13">Belongs to the TonB-dependent receptor family.</text>
</comment>
<dbReference type="STRING" id="1123367.GCA_000621305_01834"/>
<evidence type="ECO:0000256" key="14">
    <source>
        <dbReference type="SAM" id="MobiDB-lite"/>
    </source>
</evidence>
<dbReference type="PROSITE" id="PS52016">
    <property type="entry name" value="TONB_DEPENDENT_REC_3"/>
    <property type="match status" value="1"/>
</dbReference>
<evidence type="ECO:0000313" key="16">
    <source>
        <dbReference type="EMBL" id="ENO90375.1"/>
    </source>
</evidence>
<dbReference type="eggNOG" id="COG4773">
    <property type="taxonomic scope" value="Bacteria"/>
</dbReference>
<dbReference type="GO" id="GO:0015891">
    <property type="term" value="P:siderophore transport"/>
    <property type="evidence" value="ECO:0007669"/>
    <property type="project" value="InterPro"/>
</dbReference>
<evidence type="ECO:0000256" key="12">
    <source>
        <dbReference type="PROSITE-ProRule" id="PRU01360"/>
    </source>
</evidence>
<evidence type="ECO:0000259" key="15">
    <source>
        <dbReference type="SMART" id="SM00965"/>
    </source>
</evidence>
<evidence type="ECO:0000313" key="17">
    <source>
        <dbReference type="Proteomes" id="UP000013232"/>
    </source>
</evidence>
<dbReference type="InterPro" id="IPR011662">
    <property type="entry name" value="Secretin/TonB_short_N"/>
</dbReference>
<evidence type="ECO:0000256" key="4">
    <source>
        <dbReference type="ARBA" id="ARBA00022452"/>
    </source>
</evidence>
<evidence type="ECO:0000256" key="3">
    <source>
        <dbReference type="ARBA" id="ARBA00022448"/>
    </source>
</evidence>
<comment type="caution">
    <text evidence="16">The sequence shown here is derived from an EMBL/GenBank/DDBJ whole genome shotgun (WGS) entry which is preliminary data.</text>
</comment>
<keyword evidence="5" id="KW-0410">Iron transport</keyword>
<evidence type="ECO:0000256" key="11">
    <source>
        <dbReference type="ARBA" id="ARBA00023237"/>
    </source>
</evidence>
<gene>
    <name evidence="16" type="ORF">C666_01835</name>
</gene>
<dbReference type="Gene3D" id="3.55.50.30">
    <property type="match status" value="1"/>
</dbReference>
<dbReference type="InterPro" id="IPR036942">
    <property type="entry name" value="Beta-barrel_TonB_sf"/>
</dbReference>
<dbReference type="GO" id="GO:0009279">
    <property type="term" value="C:cell outer membrane"/>
    <property type="evidence" value="ECO:0007669"/>
    <property type="project" value="UniProtKB-SubCell"/>
</dbReference>
<dbReference type="NCBIfam" id="TIGR01783">
    <property type="entry name" value="TonB-siderophor"/>
    <property type="match status" value="1"/>
</dbReference>
<keyword evidence="8 13" id="KW-0798">TonB box</keyword>
<feature type="region of interest" description="Disordered" evidence="14">
    <location>
        <begin position="339"/>
        <end position="377"/>
    </location>
</feature>
<reference evidence="16 17" key="1">
    <citation type="submission" date="2012-09" db="EMBL/GenBank/DDBJ databases">
        <title>Draft Genome Sequences of 6 Strains from Genus Thauera.</title>
        <authorList>
            <person name="Liu B."/>
            <person name="Shapleigh J.P."/>
            <person name="Frostegard A.H."/>
        </authorList>
    </citation>
    <scope>NUCLEOTIDE SEQUENCE [LARGE SCALE GENOMIC DNA]</scope>
    <source>
        <strain evidence="17">47Lol / DSM 12138</strain>
    </source>
</reference>
<feature type="compositionally biased region" description="Low complexity" evidence="14">
    <location>
        <begin position="85"/>
        <end position="95"/>
    </location>
</feature>
<protein>
    <submittedName>
        <fullName evidence="16">TonB-dependent siderophore receptor</fullName>
    </submittedName>
</protein>
<dbReference type="PANTHER" id="PTHR32552">
    <property type="entry name" value="FERRICHROME IRON RECEPTOR-RELATED"/>
    <property type="match status" value="1"/>
</dbReference>
<dbReference type="GO" id="GO:0038023">
    <property type="term" value="F:signaling receptor activity"/>
    <property type="evidence" value="ECO:0007669"/>
    <property type="project" value="InterPro"/>
</dbReference>
<accession>N6YFW1</accession>
<sequence length="829" mass="90688">MRTFEFDIPAQDLNTALQAFAAQAPAHLRLVYDERSLAGKRASALRGAHNPRVALMRLLEGSGLTIVSARQGVITIGDPATAGEALPAADPGAPDGHSRASGMAPMASGPVGEEGSALPPIRVTARPLSELTENSDSYTPARVGVGAKTAQSLREIPRSISVLTRQQLEDQGIHSLNEALEQLPGVTIEPNGQWSAESWYSRGFEITNILVDGSMVREKDSMDSSVNAALAMYDSVQLLRGPDSLFSGNGEPSGSINLVRKRPLHAFQAKATLAAGSWDNYRGEFDISSPLTASGNVRGRVVASYNDTQKFWDNADRHNHMVYGVLDIDLTHDTTLTLGASRDRKSGSGRDSAPPGLPRYSNGDPLPLSRSQGSPAYDYRNSEAENYFARLEHAFSAQWKLKAGVSRTESSSDIRFAHYNGAVTPGTTTGTQMMVRAGNSTSRSDSVDVNVGGSFGWLGREHSLVFGADYLHTENDNNRGPQMFANGAGFVPIDWATFDPDHPPVLGPWRAQNIQRYETDRKGVYGYGKFQIHGPLKFVLGGRYSSYESRNYGGVSEILNQKQDGDDTFTPYYALVYDFDRQWTAYLTMAKSIEDQSHYYTASYQPLSEVSGTSWELGMKGELLEGMLNTNLTLYQARRKHLAVKLFDDPNFDDDGLDCCYAGDGKFLSRGVEIDVSGELTPNLQINAGYTYDDNKTDYGANDGNRYASYTPKHTLRLWAAYRLDGAASGWRIGGGVKAQSEVFRSGTVRTWNAARGDFSGPAVAYDFVSPGRAVYNAFAQYRINPSWSLALNVNNVFDKYYFRSVNSTAGNNIYGEPRSFMLTLRGTL</sequence>
<evidence type="ECO:0000256" key="5">
    <source>
        <dbReference type="ARBA" id="ARBA00022496"/>
    </source>
</evidence>
<feature type="region of interest" description="Disordered" evidence="14">
    <location>
        <begin position="85"/>
        <end position="118"/>
    </location>
</feature>
<dbReference type="InterPro" id="IPR010105">
    <property type="entry name" value="TonB_sidphr_rcpt"/>
</dbReference>
<feature type="domain" description="Secretin/TonB short N-terminal" evidence="15">
    <location>
        <begin position="28"/>
        <end position="79"/>
    </location>
</feature>
<dbReference type="InterPro" id="IPR012910">
    <property type="entry name" value="Plug_dom"/>
</dbReference>
<dbReference type="CDD" id="cd01347">
    <property type="entry name" value="ligand_gated_channel"/>
    <property type="match status" value="1"/>
</dbReference>
<name>N6YFW1_THAL4</name>
<evidence type="ECO:0000256" key="1">
    <source>
        <dbReference type="ARBA" id="ARBA00004571"/>
    </source>
</evidence>
<dbReference type="SMART" id="SM00965">
    <property type="entry name" value="STN"/>
    <property type="match status" value="1"/>
</dbReference>
<dbReference type="InterPro" id="IPR000531">
    <property type="entry name" value="Beta-barrel_TonB"/>
</dbReference>
<dbReference type="Gene3D" id="2.40.170.20">
    <property type="entry name" value="TonB-dependent receptor, beta-barrel domain"/>
    <property type="match status" value="1"/>
</dbReference>
<dbReference type="GO" id="GO:0015344">
    <property type="term" value="F:siderophore uptake transmembrane transporter activity"/>
    <property type="evidence" value="ECO:0007669"/>
    <property type="project" value="TreeGrafter"/>
</dbReference>
<evidence type="ECO:0000256" key="9">
    <source>
        <dbReference type="ARBA" id="ARBA00023136"/>
    </source>
</evidence>
<proteinExistence type="inferred from homology"/>
<comment type="subcellular location">
    <subcellularLocation>
        <location evidence="1 12">Cell outer membrane</location>
        <topology evidence="1 12">Multi-pass membrane protein</topology>
    </subcellularLocation>
</comment>
<keyword evidence="9 12" id="KW-0472">Membrane</keyword>
<keyword evidence="5" id="KW-0406">Ion transport</keyword>
<dbReference type="PANTHER" id="PTHR32552:SF74">
    <property type="entry name" value="HYDROXAMATE SIDEROPHORE RECEPTOR FHUE"/>
    <property type="match status" value="1"/>
</dbReference>
<keyword evidence="17" id="KW-1185">Reference proteome</keyword>
<dbReference type="Pfam" id="PF07715">
    <property type="entry name" value="Plug"/>
    <property type="match status" value="1"/>
</dbReference>